<keyword evidence="2" id="KW-0472">Membrane</keyword>
<reference evidence="3 4" key="1">
    <citation type="submission" date="2019-03" db="EMBL/GenBank/DDBJ databases">
        <title>Draft genome sequences of novel Actinobacteria.</title>
        <authorList>
            <person name="Sahin N."/>
            <person name="Ay H."/>
            <person name="Saygin H."/>
        </authorList>
    </citation>
    <scope>NUCLEOTIDE SEQUENCE [LARGE SCALE GENOMIC DNA]</scope>
    <source>
        <strain evidence="3 4">KC712</strain>
    </source>
</reference>
<protein>
    <recommendedName>
        <fullName evidence="5">DUF2029 domain-containing protein</fullName>
    </recommendedName>
</protein>
<comment type="caution">
    <text evidence="3">The sequence shown here is derived from an EMBL/GenBank/DDBJ whole genome shotgun (WGS) entry which is preliminary data.</text>
</comment>
<evidence type="ECO:0000256" key="1">
    <source>
        <dbReference type="SAM" id="MobiDB-lite"/>
    </source>
</evidence>
<feature type="transmembrane region" description="Helical" evidence="2">
    <location>
        <begin position="301"/>
        <end position="318"/>
    </location>
</feature>
<feature type="transmembrane region" description="Helical" evidence="2">
    <location>
        <begin position="106"/>
        <end position="127"/>
    </location>
</feature>
<evidence type="ECO:0000256" key="2">
    <source>
        <dbReference type="SAM" id="Phobius"/>
    </source>
</evidence>
<sequence length="424" mass="45446">MTPEVMMGPPLAVGFALAVLAQRKGWAPPLWLALCAGAALRVLAMLLAPQMAVQPYDFEHDFRDAANAVLDGLNPTMHLREGGWHFLPLLAYVLAGQQELGETLGLSWAVAGRIVPIVADLALIPLISRLATERGALRGFQYACLPVGVLVSGLHGQFPPITLLFGVAALLAARRGRVQLAGLLIGLSVSCTHWSLLLVPGVVLAVPGLRRRVTVLVWTAVAPLAMLASSAVFLDTAVSELPALVRAIMSTRPVVGDWGWTAVATGGEQMVSPAFGRTGLVILAAALLAALWWWRRAEPEVLTLALLLVFLIVTYRLGAQYLLWPLPYLLARPPRRAWAAITATSLWVVVGYLHLLYFMAGLEWGVAHRLWVLSSLVVIAALVCGLPWRERGPLTTGPATGADETGPRPAEHAAQKGRGAPSRR</sequence>
<feature type="transmembrane region" description="Helical" evidence="2">
    <location>
        <begin position="338"/>
        <end position="358"/>
    </location>
</feature>
<keyword evidence="2" id="KW-1133">Transmembrane helix</keyword>
<feature type="transmembrane region" description="Helical" evidence="2">
    <location>
        <begin position="31"/>
        <end position="48"/>
    </location>
</feature>
<feature type="transmembrane region" description="Helical" evidence="2">
    <location>
        <begin position="139"/>
        <end position="158"/>
    </location>
</feature>
<keyword evidence="4" id="KW-1185">Reference proteome</keyword>
<evidence type="ECO:0000313" key="4">
    <source>
        <dbReference type="Proteomes" id="UP000294543"/>
    </source>
</evidence>
<feature type="compositionally biased region" description="Basic and acidic residues" evidence="1">
    <location>
        <begin position="405"/>
        <end position="414"/>
    </location>
</feature>
<dbReference type="AlphaFoldDB" id="A0A4R4WVM9"/>
<name>A0A4R4WVM9_9ACTN</name>
<keyword evidence="2" id="KW-0812">Transmembrane</keyword>
<evidence type="ECO:0008006" key="5">
    <source>
        <dbReference type="Google" id="ProtNLM"/>
    </source>
</evidence>
<accession>A0A4R4WVM9</accession>
<feature type="transmembrane region" description="Helical" evidence="2">
    <location>
        <begin position="178"/>
        <end position="206"/>
    </location>
</feature>
<feature type="region of interest" description="Disordered" evidence="1">
    <location>
        <begin position="395"/>
        <end position="424"/>
    </location>
</feature>
<feature type="transmembrane region" description="Helical" evidence="2">
    <location>
        <begin position="274"/>
        <end position="294"/>
    </location>
</feature>
<gene>
    <name evidence="3" type="ORF">E1294_13840</name>
</gene>
<dbReference type="Proteomes" id="UP000294543">
    <property type="component" value="Unassembled WGS sequence"/>
</dbReference>
<feature type="transmembrane region" description="Helical" evidence="2">
    <location>
        <begin position="370"/>
        <end position="388"/>
    </location>
</feature>
<dbReference type="OrthoDB" id="3503478at2"/>
<proteinExistence type="predicted"/>
<dbReference type="EMBL" id="SMKP01000032">
    <property type="protein sequence ID" value="TDD21702.1"/>
    <property type="molecule type" value="Genomic_DNA"/>
</dbReference>
<organism evidence="3 4">
    <name type="scientific">Nonomuraea diastatica</name>
    <dbReference type="NCBI Taxonomy" id="1848329"/>
    <lineage>
        <taxon>Bacteria</taxon>
        <taxon>Bacillati</taxon>
        <taxon>Actinomycetota</taxon>
        <taxon>Actinomycetes</taxon>
        <taxon>Streptosporangiales</taxon>
        <taxon>Streptosporangiaceae</taxon>
        <taxon>Nonomuraea</taxon>
    </lineage>
</organism>
<evidence type="ECO:0000313" key="3">
    <source>
        <dbReference type="EMBL" id="TDD21702.1"/>
    </source>
</evidence>
<dbReference type="RefSeq" id="WP_132508509.1">
    <property type="nucleotide sequence ID" value="NZ_SMKP01000032.1"/>
</dbReference>
<feature type="transmembrane region" description="Helical" evidence="2">
    <location>
        <begin position="213"/>
        <end position="234"/>
    </location>
</feature>